<feature type="signal peptide" evidence="10">
    <location>
        <begin position="1"/>
        <end position="19"/>
    </location>
</feature>
<evidence type="ECO:0000256" key="4">
    <source>
        <dbReference type="ARBA" id="ARBA00022692"/>
    </source>
</evidence>
<evidence type="ECO:0000256" key="1">
    <source>
        <dbReference type="ARBA" id="ARBA00004571"/>
    </source>
</evidence>
<keyword evidence="3 8" id="KW-1134">Transmembrane beta strand</keyword>
<dbReference type="GO" id="GO:0009279">
    <property type="term" value="C:cell outer membrane"/>
    <property type="evidence" value="ECO:0007669"/>
    <property type="project" value="UniProtKB-SubCell"/>
</dbReference>
<feature type="domain" description="TonB-dependent receptor-like beta-barrel" evidence="11">
    <location>
        <begin position="293"/>
        <end position="694"/>
    </location>
</feature>
<dbReference type="PANTHER" id="PTHR30069:SF36">
    <property type="entry name" value="BLL6948 PROTEIN"/>
    <property type="match status" value="1"/>
</dbReference>
<evidence type="ECO:0000256" key="10">
    <source>
        <dbReference type="SAM" id="SignalP"/>
    </source>
</evidence>
<dbReference type="GO" id="GO:0044718">
    <property type="term" value="P:siderophore transmembrane transport"/>
    <property type="evidence" value="ECO:0007669"/>
    <property type="project" value="TreeGrafter"/>
</dbReference>
<name>A0A7K3WKQ0_9FLAO</name>
<dbReference type="InterPro" id="IPR039426">
    <property type="entry name" value="TonB-dep_rcpt-like"/>
</dbReference>
<feature type="chain" id="PRO_5029621187" evidence="10">
    <location>
        <begin position="20"/>
        <end position="738"/>
    </location>
</feature>
<evidence type="ECO:0000259" key="11">
    <source>
        <dbReference type="Pfam" id="PF00593"/>
    </source>
</evidence>
<dbReference type="AlphaFoldDB" id="A0A7K3WKQ0"/>
<dbReference type="SUPFAM" id="SSF56935">
    <property type="entry name" value="Porins"/>
    <property type="match status" value="1"/>
</dbReference>
<dbReference type="InterPro" id="IPR000531">
    <property type="entry name" value="Beta-barrel_TonB"/>
</dbReference>
<evidence type="ECO:0000256" key="3">
    <source>
        <dbReference type="ARBA" id="ARBA00022452"/>
    </source>
</evidence>
<gene>
    <name evidence="13" type="ORF">G3O08_01745</name>
</gene>
<keyword evidence="4 8" id="KW-0812">Transmembrane</keyword>
<dbReference type="InterPro" id="IPR008969">
    <property type="entry name" value="CarboxyPept-like_regulatory"/>
</dbReference>
<keyword evidence="14" id="KW-1185">Reference proteome</keyword>
<dbReference type="Gene3D" id="2.170.130.10">
    <property type="entry name" value="TonB-dependent receptor, plug domain"/>
    <property type="match status" value="1"/>
</dbReference>
<dbReference type="InterPro" id="IPR012910">
    <property type="entry name" value="Plug_dom"/>
</dbReference>
<evidence type="ECO:0000313" key="13">
    <source>
        <dbReference type="EMBL" id="NEN22226.1"/>
    </source>
</evidence>
<organism evidence="13 14">
    <name type="scientific">Cryomorpha ignava</name>
    <dbReference type="NCBI Taxonomy" id="101383"/>
    <lineage>
        <taxon>Bacteria</taxon>
        <taxon>Pseudomonadati</taxon>
        <taxon>Bacteroidota</taxon>
        <taxon>Flavobacteriia</taxon>
        <taxon>Flavobacteriales</taxon>
        <taxon>Cryomorphaceae</taxon>
        <taxon>Cryomorpha</taxon>
    </lineage>
</organism>
<comment type="similarity">
    <text evidence="8 9">Belongs to the TonB-dependent receptor family.</text>
</comment>
<evidence type="ECO:0000256" key="5">
    <source>
        <dbReference type="ARBA" id="ARBA00023077"/>
    </source>
</evidence>
<evidence type="ECO:0000259" key="12">
    <source>
        <dbReference type="Pfam" id="PF07715"/>
    </source>
</evidence>
<accession>A0A7K3WKQ0</accession>
<dbReference type="GO" id="GO:0015344">
    <property type="term" value="F:siderophore uptake transmembrane transporter activity"/>
    <property type="evidence" value="ECO:0007669"/>
    <property type="project" value="TreeGrafter"/>
</dbReference>
<dbReference type="RefSeq" id="WP_163282948.1">
    <property type="nucleotide sequence ID" value="NZ_JAAGVY010000002.1"/>
</dbReference>
<evidence type="ECO:0000313" key="14">
    <source>
        <dbReference type="Proteomes" id="UP000486602"/>
    </source>
</evidence>
<sequence length="738" mass="83124">MKLLYSIFTLMLFSQISFAQSKGQVLDRNSRGIEGAFVLQNYKGAHYHTDRNGNFTIEKLATGDTLRVNALGYETVTRVIKNLDTDLTFALTQRFISLNEVVIAPDIDALHIFADVNLMTNPVNNSQELLRTVPGLVIGQHAGGGKAEQIFLRGFDIDHGTDIALSVNGMPVNMVSHAHGQGYADMHWVTPEAIESINFGKGPYFAERGDFNTAGFVDFKLKDRLNNNLVRFELGQFDTQRILGMYNVLDQKDHSAWISTEYISTDGPFESPQNFKRINLMGRYAGQLENNDRIGFTATYFKSSWDASGQIPQRAIDQGIISRFGAIDDTEGGATSRMNLQMEYTKNIDENSFVKTMAYYSEYDFELYSNFTFFLEDSINGDQIKQKEARQLFGGTAEYNRYFDLGENRLLFQLGGGLRNDQTIDSELSHTVNRITTLDSLKLGNINQTNTNAYANLDFTFGKWKVNPGLRFDYFEFDYYDKLLPTYRTQTENKSIVSPKLNFQYNYSSNLQLYLNTGKGFHSNDTRVVVAQNGKDILPAAYGADLGAIWKPAPKLIVNAALWTLYLDQEFVYVGDAGIVEPGGKTERRGVDLSVRYQPLKWLYADVDVNYTFARSVDDPEGANYIPLAPDFTVMGGLSAMFENGLYAALRVRHIDDRPANEDNSIVAIGYTVVDFNMGYQWKSIELGLKIQNLLDVEWNETQFATETRLAGEAAPVEEITFTPGTPFMATAVVTYRF</sequence>
<reference evidence="13 14" key="1">
    <citation type="submission" date="2020-02" db="EMBL/GenBank/DDBJ databases">
        <title>Out from the shadows clarifying the taxonomy of the family Cryomorphaceae and related taxa by utilizing the GTDB taxonomic framework.</title>
        <authorList>
            <person name="Bowman J.P."/>
        </authorList>
    </citation>
    <scope>NUCLEOTIDE SEQUENCE [LARGE SCALE GENOMIC DNA]</scope>
    <source>
        <strain evidence="13 14">QSSC 1-22</strain>
    </source>
</reference>
<dbReference type="PROSITE" id="PS52016">
    <property type="entry name" value="TONB_DEPENDENT_REC_3"/>
    <property type="match status" value="1"/>
</dbReference>
<comment type="subcellular location">
    <subcellularLocation>
        <location evidence="1 8">Cell outer membrane</location>
        <topology evidence="1 8">Multi-pass membrane protein</topology>
    </subcellularLocation>
</comment>
<dbReference type="InterPro" id="IPR036942">
    <property type="entry name" value="Beta-barrel_TonB_sf"/>
</dbReference>
<keyword evidence="2 8" id="KW-0813">Transport</keyword>
<evidence type="ECO:0000256" key="6">
    <source>
        <dbReference type="ARBA" id="ARBA00023136"/>
    </source>
</evidence>
<dbReference type="PANTHER" id="PTHR30069">
    <property type="entry name" value="TONB-DEPENDENT OUTER MEMBRANE RECEPTOR"/>
    <property type="match status" value="1"/>
</dbReference>
<feature type="domain" description="TonB-dependent receptor plug" evidence="12">
    <location>
        <begin position="121"/>
        <end position="215"/>
    </location>
</feature>
<proteinExistence type="inferred from homology"/>
<protein>
    <submittedName>
        <fullName evidence="13">TonB-dependent receptor</fullName>
    </submittedName>
</protein>
<dbReference type="EMBL" id="JAAGVY010000002">
    <property type="protein sequence ID" value="NEN22226.1"/>
    <property type="molecule type" value="Genomic_DNA"/>
</dbReference>
<dbReference type="Proteomes" id="UP000486602">
    <property type="component" value="Unassembled WGS sequence"/>
</dbReference>
<keyword evidence="10" id="KW-0732">Signal</keyword>
<evidence type="ECO:0000256" key="7">
    <source>
        <dbReference type="ARBA" id="ARBA00023237"/>
    </source>
</evidence>
<keyword evidence="7 8" id="KW-0998">Cell outer membrane</keyword>
<dbReference type="Pfam" id="PF07715">
    <property type="entry name" value="Plug"/>
    <property type="match status" value="1"/>
</dbReference>
<dbReference type="Pfam" id="PF13715">
    <property type="entry name" value="CarbopepD_reg_2"/>
    <property type="match status" value="1"/>
</dbReference>
<evidence type="ECO:0000256" key="8">
    <source>
        <dbReference type="PROSITE-ProRule" id="PRU01360"/>
    </source>
</evidence>
<dbReference type="SUPFAM" id="SSF49464">
    <property type="entry name" value="Carboxypeptidase regulatory domain-like"/>
    <property type="match status" value="1"/>
</dbReference>
<evidence type="ECO:0000256" key="9">
    <source>
        <dbReference type="RuleBase" id="RU003357"/>
    </source>
</evidence>
<keyword evidence="13" id="KW-0675">Receptor</keyword>
<dbReference type="Gene3D" id="2.40.170.20">
    <property type="entry name" value="TonB-dependent receptor, beta-barrel domain"/>
    <property type="match status" value="1"/>
</dbReference>
<comment type="caution">
    <text evidence="13">The sequence shown here is derived from an EMBL/GenBank/DDBJ whole genome shotgun (WGS) entry which is preliminary data.</text>
</comment>
<keyword evidence="5 9" id="KW-0798">TonB box</keyword>
<dbReference type="Pfam" id="PF00593">
    <property type="entry name" value="TonB_dep_Rec_b-barrel"/>
    <property type="match status" value="1"/>
</dbReference>
<keyword evidence="6 8" id="KW-0472">Membrane</keyword>
<dbReference type="InterPro" id="IPR037066">
    <property type="entry name" value="Plug_dom_sf"/>
</dbReference>
<evidence type="ECO:0000256" key="2">
    <source>
        <dbReference type="ARBA" id="ARBA00022448"/>
    </source>
</evidence>